<dbReference type="Proteomes" id="UP001264519">
    <property type="component" value="Unassembled WGS sequence"/>
</dbReference>
<accession>A0ABU1G4B2</accession>
<organism evidence="1 2">
    <name type="scientific">Halomonas koreensis</name>
    <dbReference type="NCBI Taxonomy" id="245385"/>
    <lineage>
        <taxon>Bacteria</taxon>
        <taxon>Pseudomonadati</taxon>
        <taxon>Pseudomonadota</taxon>
        <taxon>Gammaproteobacteria</taxon>
        <taxon>Oceanospirillales</taxon>
        <taxon>Halomonadaceae</taxon>
        <taxon>Halomonas</taxon>
    </lineage>
</organism>
<sequence>MNQPLLPTTAADMAERQQTREALITSTSRLAFEVEAAERETDRLAQVRLRMQFHREMAELMLLTPAWCPEKAATIRDNRRGHLDVLAGYEAELAQLEGRG</sequence>
<reference evidence="1 2" key="1">
    <citation type="submission" date="2023-04" db="EMBL/GenBank/DDBJ databases">
        <title>A long-awaited taxogenomic arrangement of the family Halomonadaceae.</title>
        <authorList>
            <person name="De La Haba R."/>
            <person name="Chuvochina M."/>
            <person name="Wittouck S."/>
            <person name="Arahal D.R."/>
            <person name="Sanchez-Porro C."/>
            <person name="Hugenholtz P."/>
            <person name="Ventosa A."/>
        </authorList>
    </citation>
    <scope>NUCLEOTIDE SEQUENCE [LARGE SCALE GENOMIC DNA]</scope>
    <source>
        <strain evidence="1 2">DSM 23530</strain>
    </source>
</reference>
<dbReference type="EMBL" id="JARWAK010000008">
    <property type="protein sequence ID" value="MDR5867274.1"/>
    <property type="molecule type" value="Genomic_DNA"/>
</dbReference>
<dbReference type="RefSeq" id="WP_309652867.1">
    <property type="nucleotide sequence ID" value="NZ_JARWAK010000008.1"/>
</dbReference>
<proteinExistence type="predicted"/>
<evidence type="ECO:0000313" key="1">
    <source>
        <dbReference type="EMBL" id="MDR5867274.1"/>
    </source>
</evidence>
<gene>
    <name evidence="1" type="ORF">QC818_10775</name>
</gene>
<keyword evidence="2" id="KW-1185">Reference proteome</keyword>
<evidence type="ECO:0000313" key="2">
    <source>
        <dbReference type="Proteomes" id="UP001264519"/>
    </source>
</evidence>
<comment type="caution">
    <text evidence="1">The sequence shown here is derived from an EMBL/GenBank/DDBJ whole genome shotgun (WGS) entry which is preliminary data.</text>
</comment>
<name>A0ABU1G4B2_9GAMM</name>
<protein>
    <submittedName>
        <fullName evidence="1">Uncharacterized protein</fullName>
    </submittedName>
</protein>